<dbReference type="SUPFAM" id="SSF56801">
    <property type="entry name" value="Acetyl-CoA synthetase-like"/>
    <property type="match status" value="1"/>
</dbReference>
<evidence type="ECO:0000256" key="1">
    <source>
        <dbReference type="ARBA" id="ARBA00022741"/>
    </source>
</evidence>
<dbReference type="EMBL" id="BMEY01000003">
    <property type="protein sequence ID" value="GGA66478.1"/>
    <property type="molecule type" value="Genomic_DNA"/>
</dbReference>
<dbReference type="InterPro" id="IPR042099">
    <property type="entry name" value="ANL_N_sf"/>
</dbReference>
<evidence type="ECO:0000313" key="4">
    <source>
        <dbReference type="EMBL" id="GGA66478.1"/>
    </source>
</evidence>
<dbReference type="Gene3D" id="3.40.50.12780">
    <property type="entry name" value="N-terminal domain of ligase-like"/>
    <property type="match status" value="1"/>
</dbReference>
<dbReference type="RefSeq" id="WP_188383394.1">
    <property type="nucleotide sequence ID" value="NZ_BMEY01000003.1"/>
</dbReference>
<evidence type="ECO:0000259" key="3">
    <source>
        <dbReference type="Pfam" id="PF00501"/>
    </source>
</evidence>
<name>A0A916W4C1_9BACI</name>
<evidence type="ECO:0000256" key="2">
    <source>
        <dbReference type="ARBA" id="ARBA00022840"/>
    </source>
</evidence>
<dbReference type="InterPro" id="IPR000873">
    <property type="entry name" value="AMP-dep_synth/lig_dom"/>
</dbReference>
<feature type="domain" description="AMP-dependent synthetase/ligase" evidence="3">
    <location>
        <begin position="12"/>
        <end position="428"/>
    </location>
</feature>
<evidence type="ECO:0000313" key="5">
    <source>
        <dbReference type="Proteomes" id="UP000613512"/>
    </source>
</evidence>
<dbReference type="PROSITE" id="PS00455">
    <property type="entry name" value="AMP_BINDING"/>
    <property type="match status" value="1"/>
</dbReference>
<dbReference type="Pfam" id="PF00501">
    <property type="entry name" value="AMP-binding"/>
    <property type="match status" value="1"/>
</dbReference>
<proteinExistence type="predicted"/>
<gene>
    <name evidence="4" type="ORF">GCM10008025_07900</name>
</gene>
<dbReference type="GO" id="GO:0005524">
    <property type="term" value="F:ATP binding"/>
    <property type="evidence" value="ECO:0007669"/>
    <property type="project" value="UniProtKB-KW"/>
</dbReference>
<dbReference type="Pfam" id="PF23562">
    <property type="entry name" value="AMP-binding_C_3"/>
    <property type="match status" value="1"/>
</dbReference>
<keyword evidence="5" id="KW-1185">Reference proteome</keyword>
<reference evidence="4" key="1">
    <citation type="journal article" date="2014" name="Int. J. Syst. Evol. Microbiol.">
        <title>Complete genome sequence of Corynebacterium casei LMG S-19264T (=DSM 44701T), isolated from a smear-ripened cheese.</title>
        <authorList>
            <consortium name="US DOE Joint Genome Institute (JGI-PGF)"/>
            <person name="Walter F."/>
            <person name="Albersmeier A."/>
            <person name="Kalinowski J."/>
            <person name="Ruckert C."/>
        </authorList>
    </citation>
    <scope>NUCLEOTIDE SEQUENCE</scope>
    <source>
        <strain evidence="4">CGMCC 1.12408</strain>
    </source>
</reference>
<accession>A0A916W4C1</accession>
<dbReference type="InterPro" id="IPR020845">
    <property type="entry name" value="AMP-binding_CS"/>
</dbReference>
<protein>
    <submittedName>
        <fullName evidence="4">AMP-dependent synthetase</fullName>
    </submittedName>
</protein>
<sequence length="612" mass="69014">MKPSNLVDMLYQTVTKYPEKDVYMWKENGKYQHMTFRMFWEKIYHAASAFKALGIEPGDKVAILSNSNPKWGITDFSLASIGAVSVPVYPTLPADQIAYILENSEARAIVVEDEEQRQKVIDSGVQLDFKVIMYPGEESSGNDVLAFENFERIGKESLLSNWEDIWSNVKKEDLVTIIYTSGTTGKPKGTMLTHENFLANIQSVKFWFIELLPEDLALSYLPLSHVFERMAGHYTLLSIGTTIAYAESIETIQENLVEVKPTIITTVPRLLEKVYAKVLGEINGGSPVKKKIFNWALDIGAERYDNYLKASVQDIALGDFMSKSLARKWKLADRLVYKKVKEKLGGRLRGLVSGGGTLNPDIARFFWSLDMPILEGYGLTETAPVITLNPMVRSKVGTVGKVLPNLEVKLAEDGEVLVKGPSVMNGYFKNEQATAEAFEGDWFKTGDIGAWDEEGYLKIIDRKKRILVLSTGKNVAPQPIESAINESPFIEQSLVVGDNKKFITCLINPDYENLLPWAKKNNVQSEDLEEICRYKVVRDLLEKEVLTRTDKFANYEQPKKIVIISEPWTIDGGELTPKMSLRINVIQEKYKDLIENIYEEAESGNKEVVIGQ</sequence>
<dbReference type="Proteomes" id="UP000613512">
    <property type="component" value="Unassembled WGS sequence"/>
</dbReference>
<keyword evidence="1" id="KW-0547">Nucleotide-binding</keyword>
<reference evidence="4" key="2">
    <citation type="submission" date="2020-09" db="EMBL/GenBank/DDBJ databases">
        <authorList>
            <person name="Sun Q."/>
            <person name="Zhou Y."/>
        </authorList>
    </citation>
    <scope>NUCLEOTIDE SEQUENCE</scope>
    <source>
        <strain evidence="4">CGMCC 1.12408</strain>
    </source>
</reference>
<comment type="caution">
    <text evidence="4">The sequence shown here is derived from an EMBL/GenBank/DDBJ whole genome shotgun (WGS) entry which is preliminary data.</text>
</comment>
<keyword evidence="2" id="KW-0067">ATP-binding</keyword>
<dbReference type="PANTHER" id="PTHR43272:SF33">
    <property type="entry name" value="AMP-BINDING DOMAIN-CONTAINING PROTEIN-RELATED"/>
    <property type="match status" value="1"/>
</dbReference>
<dbReference type="GO" id="GO:0004467">
    <property type="term" value="F:long-chain fatty acid-CoA ligase activity"/>
    <property type="evidence" value="ECO:0007669"/>
    <property type="project" value="TreeGrafter"/>
</dbReference>
<dbReference type="PANTHER" id="PTHR43272">
    <property type="entry name" value="LONG-CHAIN-FATTY-ACID--COA LIGASE"/>
    <property type="match status" value="1"/>
</dbReference>
<dbReference type="CDD" id="cd05907">
    <property type="entry name" value="VL_LC_FACS_like"/>
    <property type="match status" value="1"/>
</dbReference>
<dbReference type="AlphaFoldDB" id="A0A916W4C1"/>
<organism evidence="4 5">
    <name type="scientific">Ornithinibacillus halotolerans</name>
    <dbReference type="NCBI Taxonomy" id="1274357"/>
    <lineage>
        <taxon>Bacteria</taxon>
        <taxon>Bacillati</taxon>
        <taxon>Bacillota</taxon>
        <taxon>Bacilli</taxon>
        <taxon>Bacillales</taxon>
        <taxon>Bacillaceae</taxon>
        <taxon>Ornithinibacillus</taxon>
    </lineage>
</organism>
<dbReference type="GO" id="GO:0016020">
    <property type="term" value="C:membrane"/>
    <property type="evidence" value="ECO:0007669"/>
    <property type="project" value="TreeGrafter"/>
</dbReference>